<dbReference type="InterPro" id="IPR029052">
    <property type="entry name" value="Metallo-depent_PP-like"/>
</dbReference>
<sequence length="246" mass="27687">MNFTIKNTYTIDVCAPLSRQGKPASYQATVTIIEAEGDVQCPIILTSDLHNNTDLVLNHLEEVLPKAKDWTFISAGDMAGDGKKGGDGDAIPHLQWAKGLFRRVYFVQGNHDFNSPHAQKMKNSDGTLCHLSRRRQNIAELGWIAGMDGIISSKKKLHRTPKKEYFREIQNLAKKGLQWLVTHEVPCIPSISKQKKGYAQLTEIVTNSNIQCHVFGHCYFSEWYGKIKSSSFFGVDGRVILLKPRE</sequence>
<dbReference type="Pfam" id="PF00149">
    <property type="entry name" value="Metallophos"/>
    <property type="match status" value="1"/>
</dbReference>
<organism evidence="2 3">
    <name type="scientific">Uabimicrobium amorphum</name>
    <dbReference type="NCBI Taxonomy" id="2596890"/>
    <lineage>
        <taxon>Bacteria</taxon>
        <taxon>Pseudomonadati</taxon>
        <taxon>Planctomycetota</taxon>
        <taxon>Candidatus Uabimicrobiia</taxon>
        <taxon>Candidatus Uabimicrobiales</taxon>
        <taxon>Candidatus Uabimicrobiaceae</taxon>
        <taxon>Candidatus Uabimicrobium</taxon>
    </lineage>
</organism>
<keyword evidence="3" id="KW-1185">Reference proteome</keyword>
<dbReference type="InterPro" id="IPR004843">
    <property type="entry name" value="Calcineurin-like_PHP"/>
</dbReference>
<dbReference type="Proteomes" id="UP000326354">
    <property type="component" value="Chromosome"/>
</dbReference>
<dbReference type="SUPFAM" id="SSF56300">
    <property type="entry name" value="Metallo-dependent phosphatases"/>
    <property type="match status" value="1"/>
</dbReference>
<dbReference type="KEGG" id="uam:UABAM_05269"/>
<dbReference type="RefSeq" id="WP_151970906.1">
    <property type="nucleotide sequence ID" value="NZ_AP019860.1"/>
</dbReference>
<gene>
    <name evidence="2" type="ORF">UABAM_05269</name>
</gene>
<evidence type="ECO:0000259" key="1">
    <source>
        <dbReference type="Pfam" id="PF00149"/>
    </source>
</evidence>
<dbReference type="AlphaFoldDB" id="A0A5S9IRP8"/>
<evidence type="ECO:0000313" key="3">
    <source>
        <dbReference type="Proteomes" id="UP000326354"/>
    </source>
</evidence>
<protein>
    <recommendedName>
        <fullName evidence="1">Calcineurin-like phosphoesterase domain-containing protein</fullName>
    </recommendedName>
</protein>
<dbReference type="Gene3D" id="3.60.21.10">
    <property type="match status" value="1"/>
</dbReference>
<dbReference type="EMBL" id="AP019860">
    <property type="protein sequence ID" value="BBM86869.1"/>
    <property type="molecule type" value="Genomic_DNA"/>
</dbReference>
<name>A0A5S9IRP8_UABAM</name>
<dbReference type="GO" id="GO:0016787">
    <property type="term" value="F:hydrolase activity"/>
    <property type="evidence" value="ECO:0007669"/>
    <property type="project" value="InterPro"/>
</dbReference>
<dbReference type="CDD" id="cd00838">
    <property type="entry name" value="MPP_superfamily"/>
    <property type="match status" value="1"/>
</dbReference>
<feature type="domain" description="Calcineurin-like phosphoesterase" evidence="1">
    <location>
        <begin position="42"/>
        <end position="217"/>
    </location>
</feature>
<evidence type="ECO:0000313" key="2">
    <source>
        <dbReference type="EMBL" id="BBM86869.1"/>
    </source>
</evidence>
<proteinExistence type="predicted"/>
<reference evidence="2 3" key="1">
    <citation type="submission" date="2019-08" db="EMBL/GenBank/DDBJ databases">
        <title>Complete genome sequence of Candidatus Uab amorphum.</title>
        <authorList>
            <person name="Shiratori T."/>
            <person name="Suzuki S."/>
            <person name="Kakizawa Y."/>
            <person name="Ishida K."/>
        </authorList>
    </citation>
    <scope>NUCLEOTIDE SEQUENCE [LARGE SCALE GENOMIC DNA]</scope>
    <source>
        <strain evidence="2 3">SRT547</strain>
    </source>
</reference>
<accession>A0A5S9IRP8</accession>